<feature type="transmembrane region" description="Helical" evidence="1">
    <location>
        <begin position="196"/>
        <end position="216"/>
    </location>
</feature>
<reference evidence="2" key="1">
    <citation type="submission" date="2023-04" db="EMBL/GenBank/DDBJ databases">
        <title>Complete genome sequence of Temperatibacter marinus.</title>
        <authorList>
            <person name="Rong J.-C."/>
            <person name="Yi M.-L."/>
            <person name="Zhao Q."/>
        </authorList>
    </citation>
    <scope>NUCLEOTIDE SEQUENCE</scope>
    <source>
        <strain evidence="2">NBRC 110045</strain>
    </source>
</reference>
<evidence type="ECO:0000313" key="2">
    <source>
        <dbReference type="EMBL" id="WND04086.1"/>
    </source>
</evidence>
<keyword evidence="3" id="KW-1185">Reference proteome</keyword>
<keyword evidence="1" id="KW-1133">Transmembrane helix</keyword>
<name>A0AA52HAB7_9PROT</name>
<feature type="transmembrane region" description="Helical" evidence="1">
    <location>
        <begin position="126"/>
        <end position="144"/>
    </location>
</feature>
<feature type="transmembrane region" description="Helical" evidence="1">
    <location>
        <begin position="100"/>
        <end position="120"/>
    </location>
</feature>
<dbReference type="KEGG" id="tmk:QGN29_06825"/>
<feature type="transmembrane region" description="Helical" evidence="1">
    <location>
        <begin position="12"/>
        <end position="32"/>
    </location>
</feature>
<gene>
    <name evidence="2" type="ORF">QGN29_06825</name>
</gene>
<keyword evidence="1" id="KW-0472">Membrane</keyword>
<keyword evidence="1" id="KW-0812">Transmembrane</keyword>
<accession>A0AA52HAB7</accession>
<feature type="transmembrane region" description="Helical" evidence="1">
    <location>
        <begin position="69"/>
        <end position="88"/>
    </location>
</feature>
<proteinExistence type="predicted"/>
<protein>
    <submittedName>
        <fullName evidence="2">Uncharacterized protein</fullName>
    </submittedName>
</protein>
<evidence type="ECO:0000313" key="3">
    <source>
        <dbReference type="Proteomes" id="UP001268683"/>
    </source>
</evidence>
<organism evidence="2 3">
    <name type="scientific">Temperatibacter marinus</name>
    <dbReference type="NCBI Taxonomy" id="1456591"/>
    <lineage>
        <taxon>Bacteria</taxon>
        <taxon>Pseudomonadati</taxon>
        <taxon>Pseudomonadota</taxon>
        <taxon>Alphaproteobacteria</taxon>
        <taxon>Kordiimonadales</taxon>
        <taxon>Temperatibacteraceae</taxon>
        <taxon>Temperatibacter</taxon>
    </lineage>
</organism>
<dbReference type="AlphaFoldDB" id="A0AA52HAB7"/>
<feature type="transmembrane region" description="Helical" evidence="1">
    <location>
        <begin position="44"/>
        <end position="63"/>
    </location>
</feature>
<evidence type="ECO:0000256" key="1">
    <source>
        <dbReference type="SAM" id="Phobius"/>
    </source>
</evidence>
<dbReference type="EMBL" id="CP123872">
    <property type="protein sequence ID" value="WND04086.1"/>
    <property type="molecule type" value="Genomic_DNA"/>
</dbReference>
<sequence length="223" mass="24641">MLSMYDPDRILNFIIVFVGVLAVIAIIMLYAGRQYLGNQNPLKLLIATGVSALAASIILVAAREIEHSLLYNISNVLYICCYMSMLYGAAKILELSHSKLFNGLALITGGSAHLYAAFSMPYSELLFGNITAFFLTCMAGQFLLTNYHAIKRKRKASLTIGFAILVTFVAGLIRFFQSYMMGPTGPEFELEIINLYIVMIACSILGAMVTVVHFIIENQHTET</sequence>
<feature type="transmembrane region" description="Helical" evidence="1">
    <location>
        <begin position="156"/>
        <end position="176"/>
    </location>
</feature>
<dbReference type="Proteomes" id="UP001268683">
    <property type="component" value="Chromosome"/>
</dbReference>
<dbReference type="RefSeq" id="WP_310799950.1">
    <property type="nucleotide sequence ID" value="NZ_CP123872.1"/>
</dbReference>